<dbReference type="EMBL" id="GBRH01187721">
    <property type="protein sequence ID" value="JAE10175.1"/>
    <property type="molecule type" value="Transcribed_RNA"/>
</dbReference>
<sequence>MARPDALLMLGALGPCEVRDLGDTCS</sequence>
<evidence type="ECO:0000313" key="1">
    <source>
        <dbReference type="EMBL" id="JAE10175.1"/>
    </source>
</evidence>
<proteinExistence type="predicted"/>
<organism evidence="1">
    <name type="scientific">Arundo donax</name>
    <name type="common">Giant reed</name>
    <name type="synonym">Donax arundinaceus</name>
    <dbReference type="NCBI Taxonomy" id="35708"/>
    <lineage>
        <taxon>Eukaryota</taxon>
        <taxon>Viridiplantae</taxon>
        <taxon>Streptophyta</taxon>
        <taxon>Embryophyta</taxon>
        <taxon>Tracheophyta</taxon>
        <taxon>Spermatophyta</taxon>
        <taxon>Magnoliopsida</taxon>
        <taxon>Liliopsida</taxon>
        <taxon>Poales</taxon>
        <taxon>Poaceae</taxon>
        <taxon>PACMAD clade</taxon>
        <taxon>Arundinoideae</taxon>
        <taxon>Arundineae</taxon>
        <taxon>Arundo</taxon>
    </lineage>
</organism>
<reference evidence="1" key="1">
    <citation type="submission" date="2014-09" db="EMBL/GenBank/DDBJ databases">
        <authorList>
            <person name="Magalhaes I.L.F."/>
            <person name="Oliveira U."/>
            <person name="Santos F.R."/>
            <person name="Vidigal T.H.D.A."/>
            <person name="Brescovit A.D."/>
            <person name="Santos A.J."/>
        </authorList>
    </citation>
    <scope>NUCLEOTIDE SEQUENCE</scope>
    <source>
        <tissue evidence="1">Shoot tissue taken approximately 20 cm above the soil surface</tissue>
    </source>
</reference>
<accession>A0A0A9FAY7</accession>
<dbReference type="AlphaFoldDB" id="A0A0A9FAY7"/>
<name>A0A0A9FAY7_ARUDO</name>
<reference evidence="1" key="2">
    <citation type="journal article" date="2015" name="Data Brief">
        <title>Shoot transcriptome of the giant reed, Arundo donax.</title>
        <authorList>
            <person name="Barrero R.A."/>
            <person name="Guerrero F.D."/>
            <person name="Moolhuijzen P."/>
            <person name="Goolsby J.A."/>
            <person name="Tidwell J."/>
            <person name="Bellgard S.E."/>
            <person name="Bellgard M.I."/>
        </authorList>
    </citation>
    <scope>NUCLEOTIDE SEQUENCE</scope>
    <source>
        <tissue evidence="1">Shoot tissue taken approximately 20 cm above the soil surface</tissue>
    </source>
</reference>
<protein>
    <submittedName>
        <fullName evidence="1">Uncharacterized protein</fullName>
    </submittedName>
</protein>